<evidence type="ECO:0000259" key="10">
    <source>
        <dbReference type="PROSITE" id="PS50110"/>
    </source>
</evidence>
<dbReference type="SMART" id="SM00387">
    <property type="entry name" value="HATPase_c"/>
    <property type="match status" value="1"/>
</dbReference>
<dbReference type="Pfam" id="PF00512">
    <property type="entry name" value="HisKA"/>
    <property type="match status" value="1"/>
</dbReference>
<dbReference type="GO" id="GO:0016020">
    <property type="term" value="C:membrane"/>
    <property type="evidence" value="ECO:0007669"/>
    <property type="project" value="UniProtKB-SubCell"/>
</dbReference>
<reference evidence="13" key="1">
    <citation type="submission" date="2018-03" db="EMBL/GenBank/DDBJ databases">
        <title>Cross-interface Injection: A General Nanoliter Liquid Handling Method Applied to Single Cells Genome Amplification Automated Nanoliter Liquid Handling Applied to Single Cell Multiple Displacement Amplification.</title>
        <authorList>
            <person name="Yun J."/>
            <person name="Xu P."/>
            <person name="Xu J."/>
            <person name="Dai X."/>
            <person name="Wang Y."/>
            <person name="Zheng X."/>
            <person name="Cao C."/>
            <person name="Yi Q."/>
            <person name="Zhu Y."/>
            <person name="Wang L."/>
            <person name="Dong Z."/>
            <person name="Huang Y."/>
            <person name="Huang L."/>
            <person name="Du W."/>
        </authorList>
    </citation>
    <scope>NUCLEOTIDE SEQUENCE [LARGE SCALE GENOMIC DNA]</scope>
    <source>
        <strain evidence="13">Z-D3-2</strain>
    </source>
</reference>
<evidence type="ECO:0000259" key="9">
    <source>
        <dbReference type="PROSITE" id="PS50109"/>
    </source>
</evidence>
<evidence type="ECO:0000259" key="11">
    <source>
        <dbReference type="PROSITE" id="PS50113"/>
    </source>
</evidence>
<evidence type="ECO:0000256" key="3">
    <source>
        <dbReference type="ARBA" id="ARBA00012438"/>
    </source>
</evidence>
<feature type="domain" description="PAC" evidence="11">
    <location>
        <begin position="334"/>
        <end position="386"/>
    </location>
</feature>
<dbReference type="Pfam" id="PF00672">
    <property type="entry name" value="HAMP"/>
    <property type="match status" value="1"/>
</dbReference>
<dbReference type="PANTHER" id="PTHR43065:SF49">
    <property type="entry name" value="HISTIDINE KINASE"/>
    <property type="match status" value="1"/>
</dbReference>
<dbReference type="NCBIfam" id="TIGR00229">
    <property type="entry name" value="sensory_box"/>
    <property type="match status" value="1"/>
</dbReference>
<dbReference type="PROSITE" id="PS50885">
    <property type="entry name" value="HAMP"/>
    <property type="match status" value="1"/>
</dbReference>
<keyword evidence="8" id="KW-0472">Membrane</keyword>
<dbReference type="SMART" id="SM00448">
    <property type="entry name" value="REC"/>
    <property type="match status" value="1"/>
</dbReference>
<evidence type="ECO:0000256" key="1">
    <source>
        <dbReference type="ARBA" id="ARBA00000085"/>
    </source>
</evidence>
<comment type="catalytic activity">
    <reaction evidence="1">
        <text>ATP + protein L-histidine = ADP + protein N-phospho-L-histidine.</text>
        <dbReference type="EC" id="2.7.13.3"/>
    </reaction>
</comment>
<keyword evidence="8" id="KW-0812">Transmembrane</keyword>
<accession>A0A2T4CWU1</accession>
<evidence type="ECO:0000256" key="6">
    <source>
        <dbReference type="ARBA" id="ARBA00022777"/>
    </source>
</evidence>
<dbReference type="Gene3D" id="6.10.340.10">
    <property type="match status" value="1"/>
</dbReference>
<comment type="caution">
    <text evidence="13">The sequence shown here is derived from an EMBL/GenBank/DDBJ whole genome shotgun (WGS) entry which is preliminary data.</text>
</comment>
<dbReference type="EC" id="2.7.13.3" evidence="3"/>
<protein>
    <recommendedName>
        <fullName evidence="3">histidine kinase</fullName>
        <ecNumber evidence="3">2.7.13.3</ecNumber>
    </recommendedName>
</protein>
<dbReference type="PROSITE" id="PS50113">
    <property type="entry name" value="PAC"/>
    <property type="match status" value="1"/>
</dbReference>
<dbReference type="InterPro" id="IPR001789">
    <property type="entry name" value="Sig_transdc_resp-reg_receiver"/>
</dbReference>
<dbReference type="Pfam" id="PF02518">
    <property type="entry name" value="HATPase_c"/>
    <property type="match status" value="1"/>
</dbReference>
<dbReference type="CDD" id="cd00082">
    <property type="entry name" value="HisKA"/>
    <property type="match status" value="1"/>
</dbReference>
<dbReference type="PROSITE" id="PS50110">
    <property type="entry name" value="RESPONSE_REGULATORY"/>
    <property type="match status" value="1"/>
</dbReference>
<dbReference type="PROSITE" id="PS50109">
    <property type="entry name" value="HIS_KIN"/>
    <property type="match status" value="1"/>
</dbReference>
<evidence type="ECO:0000256" key="5">
    <source>
        <dbReference type="ARBA" id="ARBA00022679"/>
    </source>
</evidence>
<dbReference type="EMBL" id="PYVN01000047">
    <property type="protein sequence ID" value="PTB86027.1"/>
    <property type="molecule type" value="Genomic_DNA"/>
</dbReference>
<dbReference type="InterPro" id="IPR036097">
    <property type="entry name" value="HisK_dim/P_sf"/>
</dbReference>
<sequence>MKLVQTSIFFISSCLLGLLFLIVLGAWSYHQVELKRIELNSFATLNNKIDALSVGSDNLLIFRPDERLWQVFLSDARQIQQDLSKLERGKFNAQRAIRHIDQLIKSVEDAYQSLPENTNPIINDYQMNPLSLPLRSRLLINQVADHGIAIESSIDQLMQENQQVIESHINRILFVFMLSTLIFGVLCVLAFNMIYQRIALPTRNLIDTIKKISLNDNTARAEVFGKDEMAELSMAFNALLDQKDRSNQQIILQQSELKKQAELLEIAGRITRFGGWSVDMRTKQVIWSEMVANIHGKPKGYSPTIEEGLSFYIAEHQPLMQELFTACYQQGIPYDAELQIINSAGTPIWVRTSGEAVRDHEGNIIGVHGAFQDISERMELENRLRQSQRLEAVGQLTGGVAHDFNNLLTVVIGNSQILTESFEDSNRLKPLADMILQAGYRGAELTRSLLAFARKQPLDPKPESIKQLIDQLWPLLERAVGEGIVIKFIAEGPLKHVLVDAGQFENALLNLSLNAKDAMPKGGQLVIEAKNTHLPEEYAQNHDITSGDYVVLAVSDSGCGIDADKLDKVFEPFYTTKSKDKGTGLGLAMVYGFIKQSNGHVNIYSEPGQGTTVRLYLPVAMDNTPQLKANTQESINLQIGHETILVVEDDPMVREYVLTQLTALGYEVLSAADGKQAMDILQSEQTIDLLLTDVVLPEGLNGRKIAEHALRLRPSLRILYTSGYTENSIVHHGRLDKGVLLLSKPYKREELASKVRMALDGEGQVSPD</sequence>
<dbReference type="PRINTS" id="PR00344">
    <property type="entry name" value="BCTRLSENSOR"/>
</dbReference>
<dbReference type="InterPro" id="IPR000700">
    <property type="entry name" value="PAS-assoc_C"/>
</dbReference>
<keyword evidence="4 7" id="KW-0597">Phosphoprotein</keyword>
<dbReference type="InterPro" id="IPR011006">
    <property type="entry name" value="CheY-like_superfamily"/>
</dbReference>
<dbReference type="AlphaFoldDB" id="A0A2T4CWU1"/>
<keyword evidence="5" id="KW-0808">Transferase</keyword>
<dbReference type="InterPro" id="IPR000014">
    <property type="entry name" value="PAS"/>
</dbReference>
<dbReference type="SUPFAM" id="SSF55874">
    <property type="entry name" value="ATPase domain of HSP90 chaperone/DNA topoisomerase II/histidine kinase"/>
    <property type="match status" value="1"/>
</dbReference>
<dbReference type="InterPro" id="IPR035965">
    <property type="entry name" value="PAS-like_dom_sf"/>
</dbReference>
<gene>
    <name evidence="13" type="ORF">C9940_04070</name>
</gene>
<dbReference type="SUPFAM" id="SSF52172">
    <property type="entry name" value="CheY-like"/>
    <property type="match status" value="1"/>
</dbReference>
<dbReference type="SMART" id="SM00304">
    <property type="entry name" value="HAMP"/>
    <property type="match status" value="1"/>
</dbReference>
<dbReference type="SUPFAM" id="SSF55785">
    <property type="entry name" value="PYP-like sensor domain (PAS domain)"/>
    <property type="match status" value="1"/>
</dbReference>
<dbReference type="Gene3D" id="3.40.50.2300">
    <property type="match status" value="1"/>
</dbReference>
<dbReference type="CDD" id="cd06225">
    <property type="entry name" value="HAMP"/>
    <property type="match status" value="1"/>
</dbReference>
<dbReference type="CDD" id="cd18161">
    <property type="entry name" value="REC_hyHK_blue-like"/>
    <property type="match status" value="1"/>
</dbReference>
<dbReference type="PANTHER" id="PTHR43065">
    <property type="entry name" value="SENSOR HISTIDINE KINASE"/>
    <property type="match status" value="1"/>
</dbReference>
<dbReference type="GO" id="GO:0000155">
    <property type="term" value="F:phosphorelay sensor kinase activity"/>
    <property type="evidence" value="ECO:0007669"/>
    <property type="project" value="InterPro"/>
</dbReference>
<dbReference type="InterPro" id="IPR003661">
    <property type="entry name" value="HisK_dim/P_dom"/>
</dbReference>
<dbReference type="SMART" id="SM00388">
    <property type="entry name" value="HisKA"/>
    <property type="match status" value="1"/>
</dbReference>
<feature type="domain" description="HAMP" evidence="12">
    <location>
        <begin position="196"/>
        <end position="248"/>
    </location>
</feature>
<dbReference type="Gene3D" id="3.30.450.20">
    <property type="entry name" value="PAS domain"/>
    <property type="match status" value="1"/>
</dbReference>
<dbReference type="InterPro" id="IPR001610">
    <property type="entry name" value="PAC"/>
</dbReference>
<dbReference type="InterPro" id="IPR004358">
    <property type="entry name" value="Sig_transdc_His_kin-like_C"/>
</dbReference>
<dbReference type="SMART" id="SM00086">
    <property type="entry name" value="PAC"/>
    <property type="match status" value="1"/>
</dbReference>
<name>A0A2T4CWU1_9GAMM</name>
<dbReference type="SUPFAM" id="SSF47384">
    <property type="entry name" value="Homodimeric domain of signal transducing histidine kinase"/>
    <property type="match status" value="1"/>
</dbReference>
<dbReference type="CDD" id="cd00130">
    <property type="entry name" value="PAS"/>
    <property type="match status" value="1"/>
</dbReference>
<evidence type="ECO:0000256" key="8">
    <source>
        <dbReference type="SAM" id="Phobius"/>
    </source>
</evidence>
<dbReference type="InterPro" id="IPR003660">
    <property type="entry name" value="HAMP_dom"/>
</dbReference>
<dbReference type="InterPro" id="IPR013655">
    <property type="entry name" value="PAS_fold_3"/>
</dbReference>
<evidence type="ECO:0000313" key="13">
    <source>
        <dbReference type="EMBL" id="PTB86027.1"/>
    </source>
</evidence>
<evidence type="ECO:0000256" key="2">
    <source>
        <dbReference type="ARBA" id="ARBA00004370"/>
    </source>
</evidence>
<feature type="modified residue" description="4-aspartylphosphate" evidence="7">
    <location>
        <position position="693"/>
    </location>
</feature>
<dbReference type="Pfam" id="PF00072">
    <property type="entry name" value="Response_reg"/>
    <property type="match status" value="1"/>
</dbReference>
<dbReference type="Gene3D" id="3.30.565.10">
    <property type="entry name" value="Histidine kinase-like ATPase, C-terminal domain"/>
    <property type="match status" value="1"/>
</dbReference>
<evidence type="ECO:0000256" key="7">
    <source>
        <dbReference type="PROSITE-ProRule" id="PRU00169"/>
    </source>
</evidence>
<keyword evidence="8" id="KW-1133">Transmembrane helix</keyword>
<dbReference type="InterPro" id="IPR003594">
    <property type="entry name" value="HATPase_dom"/>
</dbReference>
<feature type="domain" description="Response regulatory" evidence="10">
    <location>
        <begin position="643"/>
        <end position="759"/>
    </location>
</feature>
<keyword evidence="6 13" id="KW-0418">Kinase</keyword>
<proteinExistence type="predicted"/>
<dbReference type="Gene3D" id="2.10.70.100">
    <property type="match status" value="1"/>
</dbReference>
<evidence type="ECO:0000259" key="12">
    <source>
        <dbReference type="PROSITE" id="PS50885"/>
    </source>
</evidence>
<feature type="transmembrane region" description="Helical" evidence="8">
    <location>
        <begin position="172"/>
        <end position="195"/>
    </location>
</feature>
<feature type="domain" description="Histidine kinase" evidence="9">
    <location>
        <begin position="399"/>
        <end position="621"/>
    </location>
</feature>
<dbReference type="Pfam" id="PF08447">
    <property type="entry name" value="PAS_3"/>
    <property type="match status" value="1"/>
</dbReference>
<dbReference type="InterPro" id="IPR005467">
    <property type="entry name" value="His_kinase_dom"/>
</dbReference>
<evidence type="ECO:0000256" key="4">
    <source>
        <dbReference type="ARBA" id="ARBA00022553"/>
    </source>
</evidence>
<feature type="transmembrane region" description="Helical" evidence="8">
    <location>
        <begin position="6"/>
        <end position="27"/>
    </location>
</feature>
<organism evidence="13">
    <name type="scientific">Pseudidiomarina aestuarii</name>
    <dbReference type="NCBI Taxonomy" id="624146"/>
    <lineage>
        <taxon>Bacteria</taxon>
        <taxon>Pseudomonadati</taxon>
        <taxon>Pseudomonadota</taxon>
        <taxon>Gammaproteobacteria</taxon>
        <taxon>Alteromonadales</taxon>
        <taxon>Idiomarinaceae</taxon>
        <taxon>Pseudidiomarina</taxon>
    </lineage>
</organism>
<dbReference type="Gene3D" id="1.10.287.130">
    <property type="match status" value="1"/>
</dbReference>
<comment type="subcellular location">
    <subcellularLocation>
        <location evidence="2">Membrane</location>
    </subcellularLocation>
</comment>
<dbReference type="InterPro" id="IPR036890">
    <property type="entry name" value="HATPase_C_sf"/>
</dbReference>